<evidence type="ECO:0000256" key="7">
    <source>
        <dbReference type="ARBA" id="ARBA00019179"/>
    </source>
</evidence>
<keyword evidence="20" id="KW-1185">Reference proteome</keyword>
<evidence type="ECO:0000313" key="20">
    <source>
        <dbReference type="Proteomes" id="UP000652013"/>
    </source>
</evidence>
<evidence type="ECO:0000259" key="18">
    <source>
        <dbReference type="PROSITE" id="PS51975"/>
    </source>
</evidence>
<evidence type="ECO:0000256" key="10">
    <source>
        <dbReference type="ARBA" id="ARBA00022723"/>
    </source>
</evidence>
<dbReference type="GO" id="GO:0003723">
    <property type="term" value="F:RNA binding"/>
    <property type="evidence" value="ECO:0007669"/>
    <property type="project" value="UniProtKB-UniRule"/>
</dbReference>
<dbReference type="GO" id="GO:0004523">
    <property type="term" value="F:RNA-DNA hybrid ribonuclease activity"/>
    <property type="evidence" value="ECO:0007669"/>
    <property type="project" value="UniProtKB-UniRule"/>
</dbReference>
<evidence type="ECO:0000256" key="5">
    <source>
        <dbReference type="ARBA" id="ARBA00007383"/>
    </source>
</evidence>
<evidence type="ECO:0000256" key="16">
    <source>
        <dbReference type="RuleBase" id="RU003515"/>
    </source>
</evidence>
<proteinExistence type="inferred from homology"/>
<evidence type="ECO:0000256" key="12">
    <source>
        <dbReference type="ARBA" id="ARBA00022801"/>
    </source>
</evidence>
<dbReference type="InterPro" id="IPR036397">
    <property type="entry name" value="RNaseH_sf"/>
</dbReference>
<keyword evidence="12 14" id="KW-0378">Hydrolase</keyword>
<evidence type="ECO:0000256" key="13">
    <source>
        <dbReference type="ARBA" id="ARBA00023211"/>
    </source>
</evidence>
<dbReference type="GO" id="GO:0006298">
    <property type="term" value="P:mismatch repair"/>
    <property type="evidence" value="ECO:0007669"/>
    <property type="project" value="TreeGrafter"/>
</dbReference>
<dbReference type="PROSITE" id="PS51975">
    <property type="entry name" value="RNASE_H_2"/>
    <property type="match status" value="1"/>
</dbReference>
<dbReference type="HAMAP" id="MF_00052_B">
    <property type="entry name" value="RNase_HII_B"/>
    <property type="match status" value="1"/>
</dbReference>
<evidence type="ECO:0000256" key="9">
    <source>
        <dbReference type="ARBA" id="ARBA00022722"/>
    </source>
</evidence>
<dbReference type="CDD" id="cd07182">
    <property type="entry name" value="RNase_HII_bacteria_HII_like"/>
    <property type="match status" value="1"/>
</dbReference>
<dbReference type="PANTHER" id="PTHR10954">
    <property type="entry name" value="RIBONUCLEASE H2 SUBUNIT A"/>
    <property type="match status" value="1"/>
</dbReference>
<feature type="compositionally biased region" description="Acidic residues" evidence="17">
    <location>
        <begin position="264"/>
        <end position="274"/>
    </location>
</feature>
<evidence type="ECO:0000256" key="2">
    <source>
        <dbReference type="ARBA" id="ARBA00001946"/>
    </source>
</evidence>
<dbReference type="InterPro" id="IPR012337">
    <property type="entry name" value="RNaseH-like_sf"/>
</dbReference>
<dbReference type="InterPro" id="IPR024567">
    <property type="entry name" value="RNase_HII/HIII_dom"/>
</dbReference>
<keyword evidence="11 14" id="KW-0255">Endonuclease</keyword>
<comment type="function">
    <text evidence="3 14 16">Endonuclease that specifically degrades the RNA of RNA-DNA hybrids.</text>
</comment>
<keyword evidence="13 14" id="KW-0464">Manganese</keyword>
<accession>A0A8J4DGM0</accession>
<name>A0A8J4DGM0_9ACTN</name>
<feature type="region of interest" description="Disordered" evidence="17">
    <location>
        <begin position="242"/>
        <end position="274"/>
    </location>
</feature>
<comment type="cofactor">
    <cofactor evidence="14 15">
        <name>Mn(2+)</name>
        <dbReference type="ChEBI" id="CHEBI:29035"/>
    </cofactor>
    <cofactor evidence="14 15">
        <name>Mg(2+)</name>
        <dbReference type="ChEBI" id="CHEBI:18420"/>
    </cofactor>
    <text evidence="14 15">Manganese or magnesium. Binds 1 divalent metal ion per monomer in the absence of substrate. May bind a second metal ion after substrate binding.</text>
</comment>
<dbReference type="RefSeq" id="WP_203936805.1">
    <property type="nucleotide sequence ID" value="NZ_BAAAGJ010000005.1"/>
</dbReference>
<evidence type="ECO:0000313" key="19">
    <source>
        <dbReference type="EMBL" id="GIJ01482.1"/>
    </source>
</evidence>
<gene>
    <name evidence="14 19" type="primary">rnhB</name>
    <name evidence="19" type="ORF">Sya03_08340</name>
</gene>
<comment type="cofactor">
    <cofactor evidence="2">
        <name>Mg(2+)</name>
        <dbReference type="ChEBI" id="CHEBI:18420"/>
    </cofactor>
</comment>
<dbReference type="Gene3D" id="3.30.420.10">
    <property type="entry name" value="Ribonuclease H-like superfamily/Ribonuclease H"/>
    <property type="match status" value="1"/>
</dbReference>
<dbReference type="NCBIfam" id="NF000595">
    <property type="entry name" value="PRK00015.1-3"/>
    <property type="match status" value="1"/>
</dbReference>
<dbReference type="InterPro" id="IPR022898">
    <property type="entry name" value="RNase_HII"/>
</dbReference>
<dbReference type="GO" id="GO:0032299">
    <property type="term" value="C:ribonuclease H2 complex"/>
    <property type="evidence" value="ECO:0007669"/>
    <property type="project" value="TreeGrafter"/>
</dbReference>
<dbReference type="Proteomes" id="UP000652013">
    <property type="component" value="Unassembled WGS sequence"/>
</dbReference>
<comment type="subcellular location">
    <subcellularLocation>
        <location evidence="4 14">Cytoplasm</location>
    </subcellularLocation>
</comment>
<feature type="binding site" evidence="14 15">
    <location>
        <position position="128"/>
    </location>
    <ligand>
        <name>a divalent metal cation</name>
        <dbReference type="ChEBI" id="CHEBI:60240"/>
    </ligand>
</feature>
<dbReference type="EMBL" id="BOOY01000004">
    <property type="protein sequence ID" value="GIJ01482.1"/>
    <property type="molecule type" value="Genomic_DNA"/>
</dbReference>
<keyword evidence="9 14" id="KW-0540">Nuclease</keyword>
<dbReference type="SUPFAM" id="SSF53098">
    <property type="entry name" value="Ribonuclease H-like"/>
    <property type="match status" value="1"/>
</dbReference>
<dbReference type="GO" id="GO:0005737">
    <property type="term" value="C:cytoplasm"/>
    <property type="evidence" value="ECO:0007669"/>
    <property type="project" value="UniProtKB-SubCell"/>
</dbReference>
<reference evidence="19" key="1">
    <citation type="submission" date="2021-01" db="EMBL/GenBank/DDBJ databases">
        <title>Whole genome shotgun sequence of Spirilliplanes yamanashiensis NBRC 15828.</title>
        <authorList>
            <person name="Komaki H."/>
            <person name="Tamura T."/>
        </authorList>
    </citation>
    <scope>NUCLEOTIDE SEQUENCE</scope>
    <source>
        <strain evidence="19">NBRC 15828</strain>
    </source>
</reference>
<feature type="region of interest" description="Disordered" evidence="17">
    <location>
        <begin position="215"/>
        <end position="234"/>
    </location>
</feature>
<dbReference type="AlphaFoldDB" id="A0A8J4DGM0"/>
<sequence length="274" mass="28934">MLSPSRTVIRREGGIYALERALQRRGFRNVAGADEAGRGACAGPLVAAAAILPEGKRGEIDGITDSKLLTPAARERIYAEVVERALAYAVIVVPPQEVDARGLHVCNLAAMRRALASLTVAPDYVLTDGFGVDGIGTPGLAVWKGDQVAACVAAASVLAKVTRDRIMVDLHDRFPDYGFDEHKGYITGVHTDALRKHGPCPEHRFSYVNVAAASGRGHAPPRARRPRSAAPGAPEVEALALWPDEGGTVGVATGQRAWPPPPVGEDEAMEGGTR</sequence>
<comment type="catalytic activity">
    <reaction evidence="1 14 15 16">
        <text>Endonucleolytic cleavage to 5'-phosphomonoester.</text>
        <dbReference type="EC" id="3.1.26.4"/>
    </reaction>
</comment>
<evidence type="ECO:0000256" key="8">
    <source>
        <dbReference type="ARBA" id="ARBA00022490"/>
    </source>
</evidence>
<evidence type="ECO:0000256" key="17">
    <source>
        <dbReference type="SAM" id="MobiDB-lite"/>
    </source>
</evidence>
<evidence type="ECO:0000256" key="1">
    <source>
        <dbReference type="ARBA" id="ARBA00000077"/>
    </source>
</evidence>
<evidence type="ECO:0000256" key="4">
    <source>
        <dbReference type="ARBA" id="ARBA00004496"/>
    </source>
</evidence>
<evidence type="ECO:0000256" key="11">
    <source>
        <dbReference type="ARBA" id="ARBA00022759"/>
    </source>
</evidence>
<feature type="binding site" evidence="14 15">
    <location>
        <position position="35"/>
    </location>
    <ligand>
        <name>a divalent metal cation</name>
        <dbReference type="ChEBI" id="CHEBI:60240"/>
    </ligand>
</feature>
<evidence type="ECO:0000256" key="14">
    <source>
        <dbReference type="HAMAP-Rule" id="MF_00052"/>
    </source>
</evidence>
<evidence type="ECO:0000256" key="15">
    <source>
        <dbReference type="PROSITE-ProRule" id="PRU01319"/>
    </source>
</evidence>
<dbReference type="PANTHER" id="PTHR10954:SF18">
    <property type="entry name" value="RIBONUCLEASE HII"/>
    <property type="match status" value="1"/>
</dbReference>
<dbReference type="InterPro" id="IPR001352">
    <property type="entry name" value="RNase_HII/HIII"/>
</dbReference>
<comment type="caution">
    <text evidence="19">The sequence shown here is derived from an EMBL/GenBank/DDBJ whole genome shotgun (WGS) entry which is preliminary data.</text>
</comment>
<keyword evidence="10 14" id="KW-0479">Metal-binding</keyword>
<organism evidence="19 20">
    <name type="scientific">Spirilliplanes yamanashiensis</name>
    <dbReference type="NCBI Taxonomy" id="42233"/>
    <lineage>
        <taxon>Bacteria</taxon>
        <taxon>Bacillati</taxon>
        <taxon>Actinomycetota</taxon>
        <taxon>Actinomycetes</taxon>
        <taxon>Micromonosporales</taxon>
        <taxon>Micromonosporaceae</taxon>
        <taxon>Spirilliplanes</taxon>
    </lineage>
</organism>
<dbReference type="GO" id="GO:0030145">
    <property type="term" value="F:manganese ion binding"/>
    <property type="evidence" value="ECO:0007669"/>
    <property type="project" value="UniProtKB-UniRule"/>
</dbReference>
<dbReference type="EC" id="3.1.26.4" evidence="6 14"/>
<feature type="domain" description="RNase H type-2" evidence="18">
    <location>
        <begin position="28"/>
        <end position="219"/>
    </location>
</feature>
<evidence type="ECO:0000256" key="6">
    <source>
        <dbReference type="ARBA" id="ARBA00012180"/>
    </source>
</evidence>
<comment type="similarity">
    <text evidence="5 14 16">Belongs to the RNase HII family.</text>
</comment>
<dbReference type="GO" id="GO:0043137">
    <property type="term" value="P:DNA replication, removal of RNA primer"/>
    <property type="evidence" value="ECO:0007669"/>
    <property type="project" value="TreeGrafter"/>
</dbReference>
<keyword evidence="8 14" id="KW-0963">Cytoplasm</keyword>
<feature type="binding site" evidence="14 15">
    <location>
        <position position="34"/>
    </location>
    <ligand>
        <name>a divalent metal cation</name>
        <dbReference type="ChEBI" id="CHEBI:60240"/>
    </ligand>
</feature>
<protein>
    <recommendedName>
        <fullName evidence="7 14">Ribonuclease HII</fullName>
        <shortName evidence="14">RNase HII</shortName>
        <ecNumber evidence="6 14">3.1.26.4</ecNumber>
    </recommendedName>
</protein>
<dbReference type="NCBIfam" id="NF000598">
    <property type="entry name" value="PRK00015.2-2"/>
    <property type="match status" value="1"/>
</dbReference>
<dbReference type="Pfam" id="PF01351">
    <property type="entry name" value="RNase_HII"/>
    <property type="match status" value="1"/>
</dbReference>
<evidence type="ECO:0000256" key="3">
    <source>
        <dbReference type="ARBA" id="ARBA00004065"/>
    </source>
</evidence>